<dbReference type="AlphaFoldDB" id="J9EHB6"/>
<organism evidence="1 2">
    <name type="scientific">Wuchereria bancrofti</name>
    <dbReference type="NCBI Taxonomy" id="6293"/>
    <lineage>
        <taxon>Eukaryota</taxon>
        <taxon>Metazoa</taxon>
        <taxon>Ecdysozoa</taxon>
        <taxon>Nematoda</taxon>
        <taxon>Chromadorea</taxon>
        <taxon>Rhabditida</taxon>
        <taxon>Spirurina</taxon>
        <taxon>Spiruromorpha</taxon>
        <taxon>Filarioidea</taxon>
        <taxon>Onchocercidae</taxon>
        <taxon>Wuchereria</taxon>
    </lineage>
</organism>
<reference evidence="2" key="1">
    <citation type="submission" date="2012-08" db="EMBL/GenBank/DDBJ databases">
        <title>The Genome Sequence of Wuchereria bancrofti.</title>
        <authorList>
            <person name="Nutman T.B."/>
            <person name="Fink D.L."/>
            <person name="Russ C."/>
            <person name="Young S."/>
            <person name="Zeng Q."/>
            <person name="Koehrsen M."/>
            <person name="Alvarado L."/>
            <person name="Berlin A."/>
            <person name="Chapman S.B."/>
            <person name="Chen Z."/>
            <person name="Freedman E."/>
            <person name="Gellesch M."/>
            <person name="Goldberg J."/>
            <person name="Griggs A."/>
            <person name="Gujja S."/>
            <person name="Heilman E.R."/>
            <person name="Heiman D."/>
            <person name="Hepburn T."/>
            <person name="Howarth C."/>
            <person name="Jen D."/>
            <person name="Larson L."/>
            <person name="Lewis B."/>
            <person name="Mehta T."/>
            <person name="Park D."/>
            <person name="Pearson M."/>
            <person name="Roberts A."/>
            <person name="Saif S."/>
            <person name="Shea T."/>
            <person name="Shenoy N."/>
            <person name="Sisk P."/>
            <person name="Stolte C."/>
            <person name="Sykes S."/>
            <person name="Walk T."/>
            <person name="White J."/>
            <person name="Yandava C."/>
            <person name="Haas B."/>
            <person name="Henn M.R."/>
            <person name="Nusbaum C."/>
            <person name="Birren B."/>
        </authorList>
    </citation>
    <scope>NUCLEOTIDE SEQUENCE [LARGE SCALE GENOMIC DNA]</scope>
    <source>
        <strain evidence="2">NA</strain>
    </source>
</reference>
<gene>
    <name evidence="1" type="ORF">WUBG_12674</name>
</gene>
<protein>
    <submittedName>
        <fullName evidence="1">Uncharacterized protein</fullName>
    </submittedName>
</protein>
<evidence type="ECO:0000313" key="1">
    <source>
        <dbReference type="EMBL" id="EJW76417.1"/>
    </source>
</evidence>
<dbReference type="EMBL" id="ADBV01009095">
    <property type="protein sequence ID" value="EJW76417.1"/>
    <property type="molecule type" value="Genomic_DNA"/>
</dbReference>
<proteinExistence type="predicted"/>
<evidence type="ECO:0000313" key="2">
    <source>
        <dbReference type="Proteomes" id="UP000004810"/>
    </source>
</evidence>
<name>J9EHB6_WUCBA</name>
<dbReference type="Proteomes" id="UP000004810">
    <property type="component" value="Unassembled WGS sequence"/>
</dbReference>
<sequence length="107" mass="11980">MISNSDWLFSSSINSCCSLSDFAKVIEVFNLLNLRLKGGADVLWSLFNGSASSNDLSLPPCTARTPNIYVDIDMIIELRCYSSIQYVSPSFKVKSKKDSLSTKYHRE</sequence>
<comment type="caution">
    <text evidence="1">The sequence shown here is derived from an EMBL/GenBank/DDBJ whole genome shotgun (WGS) entry which is preliminary data.</text>
</comment>
<accession>J9EHB6</accession>